<reference evidence="2" key="1">
    <citation type="journal article" date="2019" name="Int. J. Syst. Evol. Microbiol.">
        <title>The Global Catalogue of Microorganisms (GCM) 10K type strain sequencing project: providing services to taxonomists for standard genome sequencing and annotation.</title>
        <authorList>
            <consortium name="The Broad Institute Genomics Platform"/>
            <consortium name="The Broad Institute Genome Sequencing Center for Infectious Disease"/>
            <person name="Wu L."/>
            <person name="Ma J."/>
        </authorList>
    </citation>
    <scope>NUCLEOTIDE SEQUENCE [LARGE SCALE GENOMIC DNA]</scope>
    <source>
        <strain evidence="2">JCM 18326</strain>
    </source>
</reference>
<protein>
    <submittedName>
        <fullName evidence="1">Uncharacterized protein</fullName>
    </submittedName>
</protein>
<dbReference type="Proteomes" id="UP001500298">
    <property type="component" value="Unassembled WGS sequence"/>
</dbReference>
<evidence type="ECO:0000313" key="1">
    <source>
        <dbReference type="EMBL" id="GAA4841936.1"/>
    </source>
</evidence>
<keyword evidence="2" id="KW-1185">Reference proteome</keyword>
<evidence type="ECO:0000313" key="2">
    <source>
        <dbReference type="Proteomes" id="UP001500298"/>
    </source>
</evidence>
<accession>A0ABP9DHG1</accession>
<sequence length="175" mass="20906">MIPRYNTVKKLIEMIILVQFSWTIQNHQLPQLHPTINFEEVLYAVSDEHGLWNEEGYIFVMKEYSKESKDYFKISILHESDFPSYSEGKSDKAIGFFKFYNKSVLVFTNKKQSDFFLRKGDDYTEFSFLRKNSQSKKDSSKIEINFFEPIIWEYKLSDYSDSLVFIDKGFLLFLE</sequence>
<dbReference type="EMBL" id="BAABJX010000044">
    <property type="protein sequence ID" value="GAA4841936.1"/>
    <property type="molecule type" value="Genomic_DNA"/>
</dbReference>
<proteinExistence type="predicted"/>
<organism evidence="1 2">
    <name type="scientific">Algivirga pacifica</name>
    <dbReference type="NCBI Taxonomy" id="1162670"/>
    <lineage>
        <taxon>Bacteria</taxon>
        <taxon>Pseudomonadati</taxon>
        <taxon>Bacteroidota</taxon>
        <taxon>Cytophagia</taxon>
        <taxon>Cytophagales</taxon>
        <taxon>Flammeovirgaceae</taxon>
        <taxon>Algivirga</taxon>
    </lineage>
</organism>
<gene>
    <name evidence="1" type="ORF">GCM10023331_28620</name>
</gene>
<comment type="caution">
    <text evidence="1">The sequence shown here is derived from an EMBL/GenBank/DDBJ whole genome shotgun (WGS) entry which is preliminary data.</text>
</comment>
<name>A0ABP9DHG1_9BACT</name>